<dbReference type="RefSeq" id="XP_018041721.1">
    <property type="nucleotide sequence ID" value="XM_018179846.1"/>
</dbReference>
<accession>A0A177CVU2</accession>
<evidence type="ECO:0000256" key="1">
    <source>
        <dbReference type="SAM" id="MobiDB-lite"/>
    </source>
</evidence>
<dbReference type="AlphaFoldDB" id="A0A177CVU2"/>
<organism evidence="2 3">
    <name type="scientific">Paraphaeosphaeria sporulosa</name>
    <dbReference type="NCBI Taxonomy" id="1460663"/>
    <lineage>
        <taxon>Eukaryota</taxon>
        <taxon>Fungi</taxon>
        <taxon>Dikarya</taxon>
        <taxon>Ascomycota</taxon>
        <taxon>Pezizomycotina</taxon>
        <taxon>Dothideomycetes</taxon>
        <taxon>Pleosporomycetidae</taxon>
        <taxon>Pleosporales</taxon>
        <taxon>Massarineae</taxon>
        <taxon>Didymosphaeriaceae</taxon>
        <taxon>Paraphaeosphaeria</taxon>
    </lineage>
</organism>
<sequence>MSSTTQATTTNEFPADRLPAVKHCIEYLLRNCRSDIIFDHKPVDEHDDPDEPDARKWKDFAEHQATAPETGDDVTVKLYARLKKHDKQAPFRLDIGRSQANNYKLFNGTWSASEDIRSLGCYGDRAPELRERREYAVQIKIDVVFVDKSKLFMYWGRELSQQTITTSHPNKPTLSFTRDVQPNALPRHHFTRLRYSTQGGKAALCGGGVGVHITSGTRNGTIESNRATRMEGQMRERERDGRRGITKHKFIE</sequence>
<evidence type="ECO:0000313" key="3">
    <source>
        <dbReference type="Proteomes" id="UP000077069"/>
    </source>
</evidence>
<gene>
    <name evidence="2" type="ORF">CC84DRAFT_1170272</name>
</gene>
<dbReference type="OrthoDB" id="10594768at2759"/>
<dbReference type="InParanoid" id="A0A177CVU2"/>
<protein>
    <submittedName>
        <fullName evidence="2">Uncharacterized protein</fullName>
    </submittedName>
</protein>
<evidence type="ECO:0000313" key="2">
    <source>
        <dbReference type="EMBL" id="OAG11356.1"/>
    </source>
</evidence>
<proteinExistence type="predicted"/>
<dbReference type="Proteomes" id="UP000077069">
    <property type="component" value="Unassembled WGS sequence"/>
</dbReference>
<reference evidence="2 3" key="1">
    <citation type="submission" date="2016-05" db="EMBL/GenBank/DDBJ databases">
        <title>Comparative analysis of secretome profiles of manganese(II)-oxidizing ascomycete fungi.</title>
        <authorList>
            <consortium name="DOE Joint Genome Institute"/>
            <person name="Zeiner C.A."/>
            <person name="Purvine S.O."/>
            <person name="Zink E.M."/>
            <person name="Wu S."/>
            <person name="Pasa-Tolic L."/>
            <person name="Chaput D.L."/>
            <person name="Haridas S."/>
            <person name="Grigoriev I.V."/>
            <person name="Santelli C.M."/>
            <person name="Hansel C.M."/>
        </authorList>
    </citation>
    <scope>NUCLEOTIDE SEQUENCE [LARGE SCALE GENOMIC DNA]</scope>
    <source>
        <strain evidence="2 3">AP3s5-JAC2a</strain>
    </source>
</reference>
<keyword evidence="3" id="KW-1185">Reference proteome</keyword>
<dbReference type="EMBL" id="KV441548">
    <property type="protein sequence ID" value="OAG11356.1"/>
    <property type="molecule type" value="Genomic_DNA"/>
</dbReference>
<dbReference type="GeneID" id="28763332"/>
<name>A0A177CVU2_9PLEO</name>
<feature type="region of interest" description="Disordered" evidence="1">
    <location>
        <begin position="228"/>
        <end position="252"/>
    </location>
</feature>